<keyword evidence="1 3" id="KW-0853">WD repeat</keyword>
<dbReference type="PROSITE" id="PS50082">
    <property type="entry name" value="WD_REPEATS_2"/>
    <property type="match status" value="6"/>
</dbReference>
<feature type="repeat" description="WD" evidence="3">
    <location>
        <begin position="743"/>
        <end position="782"/>
    </location>
</feature>
<dbReference type="InterPro" id="IPR036047">
    <property type="entry name" value="F-box-like_dom_sf"/>
</dbReference>
<proteinExistence type="predicted"/>
<dbReference type="PRINTS" id="PR00320">
    <property type="entry name" value="GPROTEINBRPT"/>
</dbReference>
<feature type="repeat" description="WD" evidence="3">
    <location>
        <begin position="656"/>
        <end position="687"/>
    </location>
</feature>
<evidence type="ECO:0000256" key="3">
    <source>
        <dbReference type="PROSITE-ProRule" id="PRU00221"/>
    </source>
</evidence>
<dbReference type="SUPFAM" id="SSF81383">
    <property type="entry name" value="F-box domain"/>
    <property type="match status" value="1"/>
</dbReference>
<feature type="compositionally biased region" description="Gly residues" evidence="4">
    <location>
        <begin position="270"/>
        <end position="279"/>
    </location>
</feature>
<protein>
    <recommendedName>
        <fullName evidence="5">F-box domain-containing protein</fullName>
    </recommendedName>
</protein>
<feature type="repeat" description="WD" evidence="3">
    <location>
        <begin position="615"/>
        <end position="647"/>
    </location>
</feature>
<sequence>MKNTTTFFVNKCKSLKQIWHSKKGGLGLGPDQDLDRLEAVAEGDENAIPSHAVGDDGGQLTSDSEADDRMSGDEVDQAEHLATPVGGSSGTSSLGRGRTRHGAADTAPRRAPYLLPNGSFDSATPATGPELDAHWHQLYHNATIPHFATLPRHPPVYPYHGSTTPTPGLSTPAPPVDSAMTTPSSLYRTRRPSNPAYGSTTPTRSRTYSGSTSGGLMSGWDRSDPFPTDATTALGNPGRSAIRPPHSHYYCHHPQLSLAPGSTPRTGIGSSSGGAGGTAGVHTVDATRRKSKCRVTSSGSFSQPGPNKVRVKGHNETIKGRFLMSRSLEDIHGYLRHRHSLPSLLPLFQRHGSSKSKRHVSEPGLGTNAVLPIDFLRELPTELSLHVLSHLDAASLNRAALVSRYWRQLTLDALLWKQAFQRQASWKHTYGFTPGTRPRRHAACQATGEWEADSQVTIPSSSHPFPTLVPGTPLSELAPSWEAPIATPADHPELAAHHAPPPSLNYFGEMTSTFASSSQLTHQSSAFSLTGGGSCLAPAQEPSVAMDYQLATPPDSGASPLSIRMNVDSPLPASPCGMTVDDKFPEMRPWRHMYQQRHRLEQRWAENGPKIVHYLNGHTDSVYCLQFHDNLLITGSRDRSIKFWDLDHEYYCTRTLTGHEGSVLCLKYDARQLVTGSSDHTVRLWDMHGATPDGANDQSSMRLRGHVAGVLDVAMNDTAVVSCSKDCTIKMWDRVTGELMRSIPAHRRPVNAIQLSGRQMVSASGDGLVNLWDVETGQQVRSFAGHLSGLACVQFRDNRVLSGSNDKTIKVWDPRTPDCVATLTGHQDLVRTLHYAGGDRLVSGSYDQTVKIWDLANLKCNLSLDNGHSSWVFDVRCDLTRLISAGQDQKILVWDFAPDLNESLLVA</sequence>
<evidence type="ECO:0000259" key="5">
    <source>
        <dbReference type="PROSITE" id="PS50181"/>
    </source>
</evidence>
<dbReference type="EMBL" id="JANBPT010000036">
    <property type="protein sequence ID" value="KAJ1929397.1"/>
    <property type="molecule type" value="Genomic_DNA"/>
</dbReference>
<dbReference type="PANTHER" id="PTHR19848:SF8">
    <property type="entry name" value="F-BOX AND WD REPEAT DOMAIN CONTAINING 7"/>
    <property type="match status" value="1"/>
</dbReference>
<feature type="region of interest" description="Disordered" evidence="4">
    <location>
        <begin position="40"/>
        <end position="113"/>
    </location>
</feature>
<feature type="repeat" description="WD" evidence="3">
    <location>
        <begin position="703"/>
        <end position="742"/>
    </location>
</feature>
<accession>A0A9W8DWT6</accession>
<gene>
    <name evidence="6" type="ORF">IWQ60_001200</name>
</gene>
<evidence type="ECO:0000313" key="7">
    <source>
        <dbReference type="Proteomes" id="UP001150569"/>
    </source>
</evidence>
<reference evidence="6" key="1">
    <citation type="submission" date="2022-07" db="EMBL/GenBank/DDBJ databases">
        <title>Phylogenomic reconstructions and comparative analyses of Kickxellomycotina fungi.</title>
        <authorList>
            <person name="Reynolds N.K."/>
            <person name="Stajich J.E."/>
            <person name="Barry K."/>
            <person name="Grigoriev I.V."/>
            <person name="Crous P."/>
            <person name="Smith M.E."/>
        </authorList>
    </citation>
    <scope>NUCLEOTIDE SEQUENCE</scope>
    <source>
        <strain evidence="6">RSA 861</strain>
    </source>
</reference>
<dbReference type="Gene3D" id="1.20.1280.50">
    <property type="match status" value="1"/>
</dbReference>
<dbReference type="OrthoDB" id="19711at2759"/>
<keyword evidence="7" id="KW-1185">Reference proteome</keyword>
<organism evidence="6 7">
    <name type="scientific">Tieghemiomyces parasiticus</name>
    <dbReference type="NCBI Taxonomy" id="78921"/>
    <lineage>
        <taxon>Eukaryota</taxon>
        <taxon>Fungi</taxon>
        <taxon>Fungi incertae sedis</taxon>
        <taxon>Zoopagomycota</taxon>
        <taxon>Kickxellomycotina</taxon>
        <taxon>Dimargaritomycetes</taxon>
        <taxon>Dimargaritales</taxon>
        <taxon>Dimargaritaceae</taxon>
        <taxon>Tieghemiomyces</taxon>
    </lineage>
</organism>
<dbReference type="Pfam" id="PF12937">
    <property type="entry name" value="F-box-like"/>
    <property type="match status" value="1"/>
</dbReference>
<evidence type="ECO:0000256" key="2">
    <source>
        <dbReference type="ARBA" id="ARBA00022737"/>
    </source>
</evidence>
<dbReference type="PROSITE" id="PS50294">
    <property type="entry name" value="WD_REPEATS_REGION"/>
    <property type="match status" value="5"/>
</dbReference>
<dbReference type="SMART" id="SM00320">
    <property type="entry name" value="WD40"/>
    <property type="match status" value="7"/>
</dbReference>
<dbReference type="InterPro" id="IPR001810">
    <property type="entry name" value="F-box_dom"/>
</dbReference>
<dbReference type="Gene3D" id="2.130.10.10">
    <property type="entry name" value="YVTN repeat-like/Quinoprotein amine dehydrogenase"/>
    <property type="match status" value="2"/>
</dbReference>
<dbReference type="SMART" id="SM00256">
    <property type="entry name" value="FBOX"/>
    <property type="match status" value="1"/>
</dbReference>
<dbReference type="InterPro" id="IPR036322">
    <property type="entry name" value="WD40_repeat_dom_sf"/>
</dbReference>
<evidence type="ECO:0000256" key="4">
    <source>
        <dbReference type="SAM" id="MobiDB-lite"/>
    </source>
</evidence>
<keyword evidence="2" id="KW-0677">Repeat</keyword>
<feature type="repeat" description="WD" evidence="3">
    <location>
        <begin position="783"/>
        <end position="822"/>
    </location>
</feature>
<feature type="region of interest" description="Disordered" evidence="4">
    <location>
        <begin position="287"/>
        <end position="312"/>
    </location>
</feature>
<name>A0A9W8DWT6_9FUNG</name>
<dbReference type="InterPro" id="IPR015943">
    <property type="entry name" value="WD40/YVTN_repeat-like_dom_sf"/>
</dbReference>
<dbReference type="Proteomes" id="UP001150569">
    <property type="component" value="Unassembled WGS sequence"/>
</dbReference>
<feature type="compositionally biased region" description="Low complexity" evidence="4">
    <location>
        <begin position="197"/>
        <end position="211"/>
    </location>
</feature>
<feature type="repeat" description="WD" evidence="3">
    <location>
        <begin position="823"/>
        <end position="863"/>
    </location>
</feature>
<dbReference type="InterPro" id="IPR019775">
    <property type="entry name" value="WD40_repeat_CS"/>
</dbReference>
<dbReference type="SUPFAM" id="SSF50978">
    <property type="entry name" value="WD40 repeat-like"/>
    <property type="match status" value="1"/>
</dbReference>
<dbReference type="PROSITE" id="PS00678">
    <property type="entry name" value="WD_REPEATS_1"/>
    <property type="match status" value="4"/>
</dbReference>
<dbReference type="AlphaFoldDB" id="A0A9W8DWT6"/>
<feature type="region of interest" description="Disordered" evidence="4">
    <location>
        <begin position="162"/>
        <end position="226"/>
    </location>
</feature>
<comment type="caution">
    <text evidence="6">The sequence shown here is derived from an EMBL/GenBank/DDBJ whole genome shotgun (WGS) entry which is preliminary data.</text>
</comment>
<dbReference type="PANTHER" id="PTHR19848">
    <property type="entry name" value="WD40 REPEAT PROTEIN"/>
    <property type="match status" value="1"/>
</dbReference>
<dbReference type="CDD" id="cd00200">
    <property type="entry name" value="WD40"/>
    <property type="match status" value="1"/>
</dbReference>
<dbReference type="PROSITE" id="PS50181">
    <property type="entry name" value="FBOX"/>
    <property type="match status" value="1"/>
</dbReference>
<feature type="region of interest" description="Disordered" evidence="4">
    <location>
        <begin position="262"/>
        <end position="281"/>
    </location>
</feature>
<feature type="compositionally biased region" description="Polar residues" evidence="4">
    <location>
        <begin position="294"/>
        <end position="305"/>
    </location>
</feature>
<evidence type="ECO:0000256" key="1">
    <source>
        <dbReference type="ARBA" id="ARBA00022574"/>
    </source>
</evidence>
<feature type="compositionally biased region" description="Low complexity" evidence="4">
    <location>
        <begin position="162"/>
        <end position="171"/>
    </location>
</feature>
<feature type="domain" description="F-box" evidence="5">
    <location>
        <begin position="373"/>
        <end position="419"/>
    </location>
</feature>
<dbReference type="InterPro" id="IPR001680">
    <property type="entry name" value="WD40_rpt"/>
</dbReference>
<dbReference type="Pfam" id="PF00400">
    <property type="entry name" value="WD40"/>
    <property type="match status" value="7"/>
</dbReference>
<dbReference type="InterPro" id="IPR020472">
    <property type="entry name" value="WD40_PAC1"/>
</dbReference>
<evidence type="ECO:0000313" key="6">
    <source>
        <dbReference type="EMBL" id="KAJ1929397.1"/>
    </source>
</evidence>